<comment type="caution">
    <text evidence="2">The sequence shown here is derived from an EMBL/GenBank/DDBJ whole genome shotgun (WGS) entry which is preliminary data.</text>
</comment>
<protein>
    <submittedName>
        <fullName evidence="2">Uncharacterized protein</fullName>
    </submittedName>
</protein>
<organism evidence="2 3">
    <name type="scientific">Liparis tanakae</name>
    <name type="common">Tanaka's snailfish</name>
    <dbReference type="NCBI Taxonomy" id="230148"/>
    <lineage>
        <taxon>Eukaryota</taxon>
        <taxon>Metazoa</taxon>
        <taxon>Chordata</taxon>
        <taxon>Craniata</taxon>
        <taxon>Vertebrata</taxon>
        <taxon>Euteleostomi</taxon>
        <taxon>Actinopterygii</taxon>
        <taxon>Neopterygii</taxon>
        <taxon>Teleostei</taxon>
        <taxon>Neoteleostei</taxon>
        <taxon>Acanthomorphata</taxon>
        <taxon>Eupercaria</taxon>
        <taxon>Perciformes</taxon>
        <taxon>Cottioidei</taxon>
        <taxon>Cottales</taxon>
        <taxon>Liparidae</taxon>
        <taxon>Liparis</taxon>
    </lineage>
</organism>
<evidence type="ECO:0000313" key="2">
    <source>
        <dbReference type="EMBL" id="TNN54279.1"/>
    </source>
</evidence>
<dbReference type="AlphaFoldDB" id="A0A4Z2GLS3"/>
<gene>
    <name evidence="2" type="ORF">EYF80_035507</name>
</gene>
<proteinExistence type="predicted"/>
<keyword evidence="3" id="KW-1185">Reference proteome</keyword>
<evidence type="ECO:0000313" key="3">
    <source>
        <dbReference type="Proteomes" id="UP000314294"/>
    </source>
</evidence>
<sequence>MLPLMPTHTYLHGVSVPIDGVLRTWMELRAAPVKLSDSHRALVHVLLERRGQPDSASTGRRHKGAVTGPVSRMLRAERRQSCKTKSTDRGGHSSLN</sequence>
<evidence type="ECO:0000256" key="1">
    <source>
        <dbReference type="SAM" id="MobiDB-lite"/>
    </source>
</evidence>
<accession>A0A4Z2GLS3</accession>
<reference evidence="2 3" key="1">
    <citation type="submission" date="2019-03" db="EMBL/GenBank/DDBJ databases">
        <title>First draft genome of Liparis tanakae, snailfish: a comprehensive survey of snailfish specific genes.</title>
        <authorList>
            <person name="Kim W."/>
            <person name="Song I."/>
            <person name="Jeong J.-H."/>
            <person name="Kim D."/>
            <person name="Kim S."/>
            <person name="Ryu S."/>
            <person name="Song J.Y."/>
            <person name="Lee S.K."/>
        </authorList>
    </citation>
    <scope>NUCLEOTIDE SEQUENCE [LARGE SCALE GENOMIC DNA]</scope>
    <source>
        <tissue evidence="2">Muscle</tissue>
    </source>
</reference>
<dbReference type="Proteomes" id="UP000314294">
    <property type="component" value="Unassembled WGS sequence"/>
</dbReference>
<dbReference type="EMBL" id="SRLO01000489">
    <property type="protein sequence ID" value="TNN54279.1"/>
    <property type="molecule type" value="Genomic_DNA"/>
</dbReference>
<name>A0A4Z2GLS3_9TELE</name>
<feature type="region of interest" description="Disordered" evidence="1">
    <location>
        <begin position="49"/>
        <end position="96"/>
    </location>
</feature>
<feature type="compositionally biased region" description="Basic and acidic residues" evidence="1">
    <location>
        <begin position="74"/>
        <end position="96"/>
    </location>
</feature>